<comment type="subcellular location">
    <subcellularLocation>
        <location evidence="1">Cell membrane</location>
        <topology evidence="1">Multi-pass membrane protein</topology>
    </subcellularLocation>
</comment>
<evidence type="ECO:0000256" key="7">
    <source>
        <dbReference type="SAM" id="Phobius"/>
    </source>
</evidence>
<gene>
    <name evidence="9" type="ORF">GCM10009654_26230</name>
</gene>
<evidence type="ECO:0000259" key="8">
    <source>
        <dbReference type="PROSITE" id="PS50850"/>
    </source>
</evidence>
<feature type="domain" description="Major facilitator superfamily (MFS) profile" evidence="8">
    <location>
        <begin position="9"/>
        <end position="439"/>
    </location>
</feature>
<keyword evidence="10" id="KW-1185">Reference proteome</keyword>
<keyword evidence="2" id="KW-0813">Transport</keyword>
<reference evidence="9 10" key="1">
    <citation type="journal article" date="2019" name="Int. J. Syst. Evol. Microbiol.">
        <title>The Global Catalogue of Microorganisms (GCM) 10K type strain sequencing project: providing services to taxonomists for standard genome sequencing and annotation.</title>
        <authorList>
            <consortium name="The Broad Institute Genomics Platform"/>
            <consortium name="The Broad Institute Genome Sequencing Center for Infectious Disease"/>
            <person name="Wu L."/>
            <person name="Ma J."/>
        </authorList>
    </citation>
    <scope>NUCLEOTIDE SEQUENCE [LARGE SCALE GENOMIC DNA]</scope>
    <source>
        <strain evidence="9 10">JCM 12696</strain>
    </source>
</reference>
<dbReference type="Proteomes" id="UP001501371">
    <property type="component" value="Unassembled WGS sequence"/>
</dbReference>
<feature type="transmembrane region" description="Helical" evidence="7">
    <location>
        <begin position="158"/>
        <end position="179"/>
    </location>
</feature>
<evidence type="ECO:0000313" key="10">
    <source>
        <dbReference type="Proteomes" id="UP001501371"/>
    </source>
</evidence>
<evidence type="ECO:0000256" key="5">
    <source>
        <dbReference type="ARBA" id="ARBA00023136"/>
    </source>
</evidence>
<evidence type="ECO:0000313" key="9">
    <source>
        <dbReference type="EMBL" id="GAA1167843.1"/>
    </source>
</evidence>
<dbReference type="InterPro" id="IPR036259">
    <property type="entry name" value="MFS_trans_sf"/>
</dbReference>
<feature type="transmembrane region" description="Helical" evidence="7">
    <location>
        <begin position="75"/>
        <end position="98"/>
    </location>
</feature>
<feature type="transmembrane region" description="Helical" evidence="7">
    <location>
        <begin position="325"/>
        <end position="352"/>
    </location>
</feature>
<dbReference type="InterPro" id="IPR020846">
    <property type="entry name" value="MFS_dom"/>
</dbReference>
<dbReference type="EMBL" id="BAAAKV010000020">
    <property type="protein sequence ID" value="GAA1167843.1"/>
    <property type="molecule type" value="Genomic_DNA"/>
</dbReference>
<feature type="region of interest" description="Disordered" evidence="6">
    <location>
        <begin position="203"/>
        <end position="225"/>
    </location>
</feature>
<feature type="transmembrane region" description="Helical" evidence="7">
    <location>
        <begin position="133"/>
        <end position="152"/>
    </location>
</feature>
<evidence type="ECO:0000256" key="4">
    <source>
        <dbReference type="ARBA" id="ARBA00022989"/>
    </source>
</evidence>
<dbReference type="RefSeq" id="WP_344274855.1">
    <property type="nucleotide sequence ID" value="NZ_BAAAKV010000020.1"/>
</dbReference>
<protein>
    <recommendedName>
        <fullName evidence="8">Major facilitator superfamily (MFS) profile domain-containing protein</fullName>
    </recommendedName>
</protein>
<dbReference type="Gene3D" id="1.20.1250.20">
    <property type="entry name" value="MFS general substrate transporter like domains"/>
    <property type="match status" value="2"/>
</dbReference>
<organism evidence="9 10">
    <name type="scientific">Streptomyces hebeiensis</name>
    <dbReference type="NCBI Taxonomy" id="229486"/>
    <lineage>
        <taxon>Bacteria</taxon>
        <taxon>Bacillati</taxon>
        <taxon>Actinomycetota</taxon>
        <taxon>Actinomycetes</taxon>
        <taxon>Kitasatosporales</taxon>
        <taxon>Streptomycetaceae</taxon>
        <taxon>Streptomyces</taxon>
    </lineage>
</organism>
<dbReference type="InterPro" id="IPR011701">
    <property type="entry name" value="MFS"/>
</dbReference>
<name>A0ABN1UTU3_9ACTN</name>
<feature type="transmembrane region" description="Helical" evidence="7">
    <location>
        <begin position="245"/>
        <end position="264"/>
    </location>
</feature>
<evidence type="ECO:0000256" key="1">
    <source>
        <dbReference type="ARBA" id="ARBA00004651"/>
    </source>
</evidence>
<feature type="transmembrane region" description="Helical" evidence="7">
    <location>
        <begin position="415"/>
        <end position="435"/>
    </location>
</feature>
<dbReference type="PANTHER" id="PTHR23505">
    <property type="entry name" value="SPINSTER"/>
    <property type="match status" value="1"/>
</dbReference>
<evidence type="ECO:0000256" key="2">
    <source>
        <dbReference type="ARBA" id="ARBA00022448"/>
    </source>
</evidence>
<dbReference type="Pfam" id="PF07690">
    <property type="entry name" value="MFS_1"/>
    <property type="match status" value="1"/>
</dbReference>
<feature type="compositionally biased region" description="Low complexity" evidence="6">
    <location>
        <begin position="203"/>
        <end position="214"/>
    </location>
</feature>
<keyword evidence="4 7" id="KW-1133">Transmembrane helix</keyword>
<dbReference type="PROSITE" id="PS50850">
    <property type="entry name" value="MFS"/>
    <property type="match status" value="1"/>
</dbReference>
<dbReference type="PANTHER" id="PTHR23505:SF79">
    <property type="entry name" value="PROTEIN SPINSTER"/>
    <property type="match status" value="1"/>
</dbReference>
<evidence type="ECO:0000256" key="3">
    <source>
        <dbReference type="ARBA" id="ARBA00022692"/>
    </source>
</evidence>
<comment type="caution">
    <text evidence="9">The sequence shown here is derived from an EMBL/GenBank/DDBJ whole genome shotgun (WGS) entry which is preliminary data.</text>
</comment>
<keyword evidence="5 7" id="KW-0472">Membrane</keyword>
<keyword evidence="3 7" id="KW-0812">Transmembrane</keyword>
<feature type="transmembrane region" description="Helical" evidence="7">
    <location>
        <begin position="40"/>
        <end position="63"/>
    </location>
</feature>
<proteinExistence type="predicted"/>
<feature type="transmembrane region" description="Helical" evidence="7">
    <location>
        <begin position="104"/>
        <end position="121"/>
    </location>
</feature>
<accession>A0ABN1UTU3</accession>
<dbReference type="InterPro" id="IPR044770">
    <property type="entry name" value="MFS_spinster-like"/>
</dbReference>
<sequence length="455" mass="46178">MGGAERLRSVALLAAVTSLDGADKATLAVNAGSLEHAFGVSHAGIGLLASATALTGAVFTLPVGALTDRVNRVRLLGTSILLWAVATALSGAVSSFAWLLAARVLLSAVTVTAGPTVASLVGDYFPAAERARLYGYVLAGELLGTGAGYLVSSGVAALGSWRLSLAWPALPALLLAHVVRRAREPARGGQPAYIGGRAAPGNGHGPAGARPHPGTGTGSARPRPGAPPVADLAGLSFWQAVLMVLRIRTVIVIITASALGYFFFAGVRTFAVLFATQHYGLGRASAGLFILVVGVAGVGGLFLGGRTADRLLDRGYVKARIIVPVLASLAAPLALAPAIVSTSALAAAPLLALGTALLTAPNPPLDAARLDVVPPGIWGRAEAVRTTLRTLGEFSAPLVFGYLAADVFTHDGLKWAFLVCLAPLVGAGLLGLAALRTYPRDLAAASAWSGRARES</sequence>
<dbReference type="SUPFAM" id="SSF103473">
    <property type="entry name" value="MFS general substrate transporter"/>
    <property type="match status" value="1"/>
</dbReference>
<evidence type="ECO:0000256" key="6">
    <source>
        <dbReference type="SAM" id="MobiDB-lite"/>
    </source>
</evidence>
<feature type="transmembrane region" description="Helical" evidence="7">
    <location>
        <begin position="284"/>
        <end position="304"/>
    </location>
</feature>